<keyword evidence="3" id="KW-1185">Reference proteome</keyword>
<evidence type="ECO:0000313" key="2">
    <source>
        <dbReference type="EMBL" id="PSR73258.1"/>
    </source>
</evidence>
<organism evidence="2 3">
    <name type="scientific">Hermanssonia centrifuga</name>
    <dbReference type="NCBI Taxonomy" id="98765"/>
    <lineage>
        <taxon>Eukaryota</taxon>
        <taxon>Fungi</taxon>
        <taxon>Dikarya</taxon>
        <taxon>Basidiomycota</taxon>
        <taxon>Agaricomycotina</taxon>
        <taxon>Agaricomycetes</taxon>
        <taxon>Polyporales</taxon>
        <taxon>Meruliaceae</taxon>
        <taxon>Hermanssonia</taxon>
    </lineage>
</organism>
<dbReference type="EMBL" id="MLYV02001094">
    <property type="protein sequence ID" value="PSR73258.1"/>
    <property type="molecule type" value="Genomic_DNA"/>
</dbReference>
<name>A0A2R6NLK8_9APHY</name>
<feature type="compositionally biased region" description="Low complexity" evidence="1">
    <location>
        <begin position="124"/>
        <end position="142"/>
    </location>
</feature>
<evidence type="ECO:0000313" key="3">
    <source>
        <dbReference type="Proteomes" id="UP000186601"/>
    </source>
</evidence>
<accession>A0A2R6NLK8</accession>
<evidence type="ECO:0000256" key="1">
    <source>
        <dbReference type="SAM" id="MobiDB-lite"/>
    </source>
</evidence>
<sequence length="453" mass="49639">MSGEILSSHFRMVFEETLSPARQRQAVDALKDYIAELKYGNTEQRIELGVIDTDDALVDAKVKAALDRCYSQLVVFLRFSTPSRLAEAEPYLRSLLHGSPSSTAQEIHTCLYLAAALSSSPACSYSSPRPSSPSQSFSSAASDTPNHRPTPQNDKLTALDRDQEALALFTHAFSLYDTPSSHNPSSPRLLDERPRAACPSPIQAPVRRSRALPPKTELWARAAYARLLRRMAQHTAAKEVTDVIRTYIASHPYALPPEKYDTFVQDLEAEFGLSLGPHSLSDDTTDETPGVKPNATLPHTENSLHNLLAGSLSGDPIDNSLHTTTTDETSGVKPDDSENAHNPADDSETDSLLSSSPRSTSSHLYSSSSSNSSGPNSPVTPSTELLALALLPVALRIHRHEDPEPDAPSRRLEHRRMRAFEREGESRNGKMLERLESQTKTSAYTNTVRYGAL</sequence>
<dbReference type="Proteomes" id="UP000186601">
    <property type="component" value="Unassembled WGS sequence"/>
</dbReference>
<dbReference type="AlphaFoldDB" id="A0A2R6NLK8"/>
<feature type="region of interest" description="Disordered" evidence="1">
    <location>
        <begin position="275"/>
        <end position="381"/>
    </location>
</feature>
<dbReference type="OrthoDB" id="5395091at2759"/>
<comment type="caution">
    <text evidence="2">The sequence shown here is derived from an EMBL/GenBank/DDBJ whole genome shotgun (WGS) entry which is preliminary data.</text>
</comment>
<feature type="region of interest" description="Disordered" evidence="1">
    <location>
        <begin position="124"/>
        <end position="155"/>
    </location>
</feature>
<protein>
    <submittedName>
        <fullName evidence="2">Uncharacterized protein</fullName>
    </submittedName>
</protein>
<gene>
    <name evidence="2" type="ORF">PHLCEN_2v10873</name>
</gene>
<feature type="compositionally biased region" description="Polar residues" evidence="1">
    <location>
        <begin position="320"/>
        <end position="329"/>
    </location>
</feature>
<reference evidence="2 3" key="1">
    <citation type="submission" date="2018-02" db="EMBL/GenBank/DDBJ databases">
        <title>Genome sequence of the basidiomycete white-rot fungus Phlebia centrifuga.</title>
        <authorList>
            <person name="Granchi Z."/>
            <person name="Peng M."/>
            <person name="de Vries R.P."/>
            <person name="Hilden K."/>
            <person name="Makela M.R."/>
            <person name="Grigoriev I."/>
            <person name="Riley R."/>
        </authorList>
    </citation>
    <scope>NUCLEOTIDE SEQUENCE [LARGE SCALE GENOMIC DNA]</scope>
    <source>
        <strain evidence="2 3">FBCC195</strain>
    </source>
</reference>
<proteinExistence type="predicted"/>
<dbReference type="STRING" id="98765.A0A2R6NLK8"/>
<feature type="compositionally biased region" description="Polar residues" evidence="1">
    <location>
        <begin position="143"/>
        <end position="155"/>
    </location>
</feature>
<feature type="compositionally biased region" description="Low complexity" evidence="1">
    <location>
        <begin position="350"/>
        <end position="381"/>
    </location>
</feature>